<dbReference type="InterPro" id="IPR013785">
    <property type="entry name" value="Aldolase_TIM"/>
</dbReference>
<name>A0ABC8RZR6_9AQUA</name>
<accession>A0ABC8RZR6</accession>
<proteinExistence type="predicted"/>
<dbReference type="Proteomes" id="UP001642360">
    <property type="component" value="Unassembled WGS sequence"/>
</dbReference>
<evidence type="ECO:0000313" key="1">
    <source>
        <dbReference type="EMBL" id="CAK9150077.1"/>
    </source>
</evidence>
<keyword evidence="2" id="KW-1185">Reference proteome</keyword>
<dbReference type="EMBL" id="CAUOFW020001976">
    <property type="protein sequence ID" value="CAK9150077.1"/>
    <property type="molecule type" value="Genomic_DNA"/>
</dbReference>
<dbReference type="Gene3D" id="3.20.20.70">
    <property type="entry name" value="Aldolase class I"/>
    <property type="match status" value="1"/>
</dbReference>
<protein>
    <submittedName>
        <fullName evidence="1">Uncharacterized protein</fullName>
    </submittedName>
</protein>
<reference evidence="1 2" key="1">
    <citation type="submission" date="2024-02" db="EMBL/GenBank/DDBJ databases">
        <authorList>
            <person name="Vignale AGUSTIN F."/>
            <person name="Sosa J E."/>
            <person name="Modenutti C."/>
        </authorList>
    </citation>
    <scope>NUCLEOTIDE SEQUENCE [LARGE SCALE GENOMIC DNA]</scope>
</reference>
<dbReference type="AlphaFoldDB" id="A0ABC8RZR6"/>
<gene>
    <name evidence="1" type="ORF">ILEXP_LOCUS18189</name>
</gene>
<evidence type="ECO:0000313" key="2">
    <source>
        <dbReference type="Proteomes" id="UP001642360"/>
    </source>
</evidence>
<organism evidence="1 2">
    <name type="scientific">Ilex paraguariensis</name>
    <name type="common">yerba mate</name>
    <dbReference type="NCBI Taxonomy" id="185542"/>
    <lineage>
        <taxon>Eukaryota</taxon>
        <taxon>Viridiplantae</taxon>
        <taxon>Streptophyta</taxon>
        <taxon>Embryophyta</taxon>
        <taxon>Tracheophyta</taxon>
        <taxon>Spermatophyta</taxon>
        <taxon>Magnoliopsida</taxon>
        <taxon>eudicotyledons</taxon>
        <taxon>Gunneridae</taxon>
        <taxon>Pentapetalae</taxon>
        <taxon>asterids</taxon>
        <taxon>campanulids</taxon>
        <taxon>Aquifoliales</taxon>
        <taxon>Aquifoliaceae</taxon>
        <taxon>Ilex</taxon>
    </lineage>
</organism>
<sequence length="69" mass="7549">MATTVLFFKISMPIMIAPIAMQKMAHLEGTNPTVVVSVGLTTWSPPRIIAKYNCTGRDEKLNLTMGVDP</sequence>
<comment type="caution">
    <text evidence="1">The sequence shown here is derived from an EMBL/GenBank/DDBJ whole genome shotgun (WGS) entry which is preliminary data.</text>
</comment>